<reference evidence="2 3" key="1">
    <citation type="submission" date="2024-02" db="EMBL/GenBank/DDBJ databases">
        <authorList>
            <person name="Grouzdev D."/>
        </authorList>
    </citation>
    <scope>NUCLEOTIDE SEQUENCE [LARGE SCALE GENOMIC DNA]</scope>
    <source>
        <strain evidence="2 3">9N</strain>
    </source>
</reference>
<evidence type="ECO:0000313" key="3">
    <source>
        <dbReference type="Proteomes" id="UP001350748"/>
    </source>
</evidence>
<evidence type="ECO:0000313" key="2">
    <source>
        <dbReference type="EMBL" id="MEF3365287.1"/>
    </source>
</evidence>
<keyword evidence="3" id="KW-1185">Reference proteome</keyword>
<accession>A0ABU7XE20</accession>
<proteinExistence type="predicted"/>
<feature type="region of interest" description="Disordered" evidence="1">
    <location>
        <begin position="1"/>
        <end position="30"/>
    </location>
</feature>
<feature type="region of interest" description="Disordered" evidence="1">
    <location>
        <begin position="50"/>
        <end position="70"/>
    </location>
</feature>
<protein>
    <submittedName>
        <fullName evidence="2">Uncharacterized protein</fullName>
    </submittedName>
</protein>
<gene>
    <name evidence="2" type="ORF">V3H18_01935</name>
</gene>
<dbReference type="Proteomes" id="UP001350748">
    <property type="component" value="Unassembled WGS sequence"/>
</dbReference>
<sequence length="70" mass="7720">MSDHLTGAKMNRLAEGAIRQRASDPTPLHVRSDEERELILTVGELGQHCGSNQRFGIPSPDGTIARPDRR</sequence>
<dbReference type="EMBL" id="JAZHYN010000003">
    <property type="protein sequence ID" value="MEF3365287.1"/>
    <property type="molecule type" value="Genomic_DNA"/>
</dbReference>
<comment type="caution">
    <text evidence="2">The sequence shown here is derived from an EMBL/GenBank/DDBJ whole genome shotgun (WGS) entry which is preliminary data.</text>
</comment>
<evidence type="ECO:0000256" key="1">
    <source>
        <dbReference type="SAM" id="MobiDB-lite"/>
    </source>
</evidence>
<name>A0ABU7XE20_9HYPH</name>
<organism evidence="2 3">
    <name type="scientific">Methylocystis borbori</name>
    <dbReference type="NCBI Taxonomy" id="3118750"/>
    <lineage>
        <taxon>Bacteria</taxon>
        <taxon>Pseudomonadati</taxon>
        <taxon>Pseudomonadota</taxon>
        <taxon>Alphaproteobacteria</taxon>
        <taxon>Hyphomicrobiales</taxon>
        <taxon>Methylocystaceae</taxon>
        <taxon>Methylocystis</taxon>
    </lineage>
</organism>